<evidence type="ECO:0000313" key="2">
    <source>
        <dbReference type="EMBL" id="MBB3204335.1"/>
    </source>
</evidence>
<evidence type="ECO:0000256" key="1">
    <source>
        <dbReference type="SAM" id="MobiDB-lite"/>
    </source>
</evidence>
<evidence type="ECO:0008006" key="4">
    <source>
        <dbReference type="Google" id="ProtNLM"/>
    </source>
</evidence>
<dbReference type="Gene3D" id="2.60.40.4070">
    <property type="match status" value="1"/>
</dbReference>
<dbReference type="SUPFAM" id="SSF101898">
    <property type="entry name" value="NHL repeat"/>
    <property type="match status" value="1"/>
</dbReference>
<comment type="caution">
    <text evidence="2">The sequence shown here is derived from an EMBL/GenBank/DDBJ whole genome shotgun (WGS) entry which is preliminary data.</text>
</comment>
<dbReference type="InterPro" id="IPR050952">
    <property type="entry name" value="TRIM-NHL_E3_ligases"/>
</dbReference>
<keyword evidence="3" id="KW-1185">Reference proteome</keyword>
<dbReference type="Gene3D" id="2.120.10.30">
    <property type="entry name" value="TolB, C-terminal domain"/>
    <property type="match status" value="1"/>
</dbReference>
<dbReference type="PANTHER" id="PTHR24104:SF25">
    <property type="entry name" value="PROTEIN LIN-41"/>
    <property type="match status" value="1"/>
</dbReference>
<sequence>MRLKRNLFNSPLAGVLLAIFFASGDQFVLAHARVAEAFSAFDATLLDRATFAERVGNAPESLIQGDNEAARLGPKAVVWCTQSTPHWKGMTYGAGREAGTRHLRIGFTQSVEVGSVLVGGGGSLSVLKAGAAYPGDLSNESHWIPAQRLVDGDEANAEVEGGDYGLWVLPPGTSTRALRFSHTPAAGDPEMAGQLAAVWLLPNRLANVAPQALVQSRARDDVSMKIVDESHNRTWQTWENAENGAAFPVSAEHPEIVTLTWPKAVKISGLCLLWAGFAECEIDAFTGADDTNVREAPEASWVRVGSGRDLRSWYPSQLGPNWIALDHEVSTRALRVRMTAPSNERHSHVTSKKKDGRRVWLGELMTLSPVRETTLASLVVPKQGEEPPPIPVRFTLPEAGLVTLVIDDKDGRRVRNLVSETPFPAGENIAWWDGSDDLLRDPQAAAHGVYHIPSRPVAPGEYTVRGLWRKPLSLHYEFSIYNAGKPAWKTADNTGCWLTTHTPPTSMAFVPGSRTADGKPLIFMGCYVAEGGHGLQWLREDGTKIGGQHWVGGHWTGAPTLAVDSGPNADADHLCYVGSVWEGELRLTAKTKTLGDQPVFQTQLGDDPRPRKPTDPRPPLIEGFEGGDRKFVLSGLAVHDGILVCAMLRQNELLFVDGKSGELAGQLPINSPRGVTFDAQGRMLVLSGNQLIAYPSIEATQAETIIAEGLEDPRHIAIDKNGQYFISDRGSSHQIKVFTSAGKFIKAIGKAGAPTVGVYDPQHMNNPNGLALDSQGRVWVAENDNYPRRVSVWSVDGELVSTFYGPTEYGGGGVLDSRDANVFFYKGLEFALDWKNGTDSLKRVFARPDPLLEAHYGHFSPDWPLYPSNAKGRRYFTSCYTHTPTGGDNAAFLWLDTVKEARLVAAFGDAHSWNLLKQPEFIAAWPVDSKPEESNPRPDKRISFLWMDLNADGKPQIAELQMKKGMARGVTVTSDLEFIVTQLGEDTAMFRPMSIDAEGVPHYEFESIRLGPAGGKPPSSGGNQTLHRDEWTVSTNATTPFSPHGLGGMYRGEPRWSYPSPWPGLHASHEAAVPDRPGMVVGHTRLLGDFIDGPAGPMFGVNGNMGNMYLFTADGLFVSTLFHDIRLRPNWAAPVATRNMDVTDVSLHDENFWPSMTQTPDGKVFVVDGGRTSLVRVDGLDSLKRLPDQKLTVTSGDLEKARDWFARSELSRQKAHGTGVLAVPIRTEPPTVDGKLNDWPATAEWAMIDRRGTKANFNSNSRPYEVNASICIANDRLFAAWRTTEKDLLINSGETPNALFKTGGCLDLMLQTDTDQRLLVTLVNGQPRAMLYRANVPGTKDPVAFSSPWRTINIDVVKDVTSQVNFATDKAGNYEISVPLATLHWTPESDDIVHADIGVLRGSGGQTTQRVYWSNKATAITADVPSEAELTPKLWGQWKVR</sequence>
<dbReference type="InterPro" id="IPR011042">
    <property type="entry name" value="6-blade_b-propeller_TolB-like"/>
</dbReference>
<accession>A0A7W5DTZ4</accession>
<dbReference type="GO" id="GO:0008270">
    <property type="term" value="F:zinc ion binding"/>
    <property type="evidence" value="ECO:0007669"/>
    <property type="project" value="UniProtKB-KW"/>
</dbReference>
<dbReference type="Proteomes" id="UP000536179">
    <property type="component" value="Unassembled WGS sequence"/>
</dbReference>
<organism evidence="2 3">
    <name type="scientific">Aporhodopirellula rubra</name>
    <dbReference type="NCBI Taxonomy" id="980271"/>
    <lineage>
        <taxon>Bacteria</taxon>
        <taxon>Pseudomonadati</taxon>
        <taxon>Planctomycetota</taxon>
        <taxon>Planctomycetia</taxon>
        <taxon>Pirellulales</taxon>
        <taxon>Pirellulaceae</taxon>
        <taxon>Aporhodopirellula</taxon>
    </lineage>
</organism>
<dbReference type="PANTHER" id="PTHR24104">
    <property type="entry name" value="E3 UBIQUITIN-PROTEIN LIGASE NHLRC1-RELATED"/>
    <property type="match status" value="1"/>
</dbReference>
<dbReference type="CDD" id="cd05819">
    <property type="entry name" value="NHL"/>
    <property type="match status" value="1"/>
</dbReference>
<dbReference type="GO" id="GO:0061630">
    <property type="term" value="F:ubiquitin protein ligase activity"/>
    <property type="evidence" value="ECO:0007669"/>
    <property type="project" value="TreeGrafter"/>
</dbReference>
<dbReference type="GO" id="GO:0000209">
    <property type="term" value="P:protein polyubiquitination"/>
    <property type="evidence" value="ECO:0007669"/>
    <property type="project" value="TreeGrafter"/>
</dbReference>
<dbReference type="Gene3D" id="2.60.40.1190">
    <property type="match status" value="1"/>
</dbReference>
<evidence type="ECO:0000313" key="3">
    <source>
        <dbReference type="Proteomes" id="UP000536179"/>
    </source>
</evidence>
<reference evidence="2 3" key="1">
    <citation type="submission" date="2020-08" db="EMBL/GenBank/DDBJ databases">
        <title>Genomic Encyclopedia of Type Strains, Phase III (KMG-III): the genomes of soil and plant-associated and newly described type strains.</title>
        <authorList>
            <person name="Whitman W."/>
        </authorList>
    </citation>
    <scope>NUCLEOTIDE SEQUENCE [LARGE SCALE GENOMIC DNA]</scope>
    <source>
        <strain evidence="2 3">CECT 8075</strain>
    </source>
</reference>
<name>A0A7W5DTZ4_9BACT</name>
<dbReference type="RefSeq" id="WP_184300256.1">
    <property type="nucleotide sequence ID" value="NZ_JACHXU010000001.1"/>
</dbReference>
<dbReference type="GO" id="GO:0043161">
    <property type="term" value="P:proteasome-mediated ubiquitin-dependent protein catabolic process"/>
    <property type="evidence" value="ECO:0007669"/>
    <property type="project" value="TreeGrafter"/>
</dbReference>
<proteinExistence type="predicted"/>
<feature type="compositionally biased region" description="Basic and acidic residues" evidence="1">
    <location>
        <begin position="606"/>
        <end position="615"/>
    </location>
</feature>
<protein>
    <recommendedName>
        <fullName evidence="4">NHL repeat protein</fullName>
    </recommendedName>
</protein>
<dbReference type="EMBL" id="JACHXU010000001">
    <property type="protein sequence ID" value="MBB3204335.1"/>
    <property type="molecule type" value="Genomic_DNA"/>
</dbReference>
<feature type="region of interest" description="Disordered" evidence="1">
    <location>
        <begin position="596"/>
        <end position="621"/>
    </location>
</feature>
<gene>
    <name evidence="2" type="ORF">FHS27_000099</name>
</gene>